<dbReference type="Proteomes" id="UP001153076">
    <property type="component" value="Unassembled WGS sequence"/>
</dbReference>
<protein>
    <submittedName>
        <fullName evidence="1">Uncharacterized protein</fullName>
    </submittedName>
</protein>
<reference evidence="1" key="1">
    <citation type="submission" date="2022-04" db="EMBL/GenBank/DDBJ databases">
        <title>Carnegiea gigantea Genome sequencing and assembly v2.</title>
        <authorList>
            <person name="Copetti D."/>
            <person name="Sanderson M.J."/>
            <person name="Burquez A."/>
            <person name="Wojciechowski M.F."/>
        </authorList>
    </citation>
    <scope>NUCLEOTIDE SEQUENCE</scope>
    <source>
        <strain evidence="1">SGP5-SGP5p</strain>
        <tissue evidence="1">Aerial part</tissue>
    </source>
</reference>
<organism evidence="1 2">
    <name type="scientific">Carnegiea gigantea</name>
    <dbReference type="NCBI Taxonomy" id="171969"/>
    <lineage>
        <taxon>Eukaryota</taxon>
        <taxon>Viridiplantae</taxon>
        <taxon>Streptophyta</taxon>
        <taxon>Embryophyta</taxon>
        <taxon>Tracheophyta</taxon>
        <taxon>Spermatophyta</taxon>
        <taxon>Magnoliopsida</taxon>
        <taxon>eudicotyledons</taxon>
        <taxon>Gunneridae</taxon>
        <taxon>Pentapetalae</taxon>
        <taxon>Caryophyllales</taxon>
        <taxon>Cactineae</taxon>
        <taxon>Cactaceae</taxon>
        <taxon>Cactoideae</taxon>
        <taxon>Echinocereeae</taxon>
        <taxon>Carnegiea</taxon>
    </lineage>
</organism>
<dbReference type="OrthoDB" id="425619at2759"/>
<keyword evidence="2" id="KW-1185">Reference proteome</keyword>
<evidence type="ECO:0000313" key="2">
    <source>
        <dbReference type="Proteomes" id="UP001153076"/>
    </source>
</evidence>
<gene>
    <name evidence="1" type="ORF">Cgig2_032980</name>
</gene>
<evidence type="ECO:0000313" key="1">
    <source>
        <dbReference type="EMBL" id="KAJ8421570.1"/>
    </source>
</evidence>
<sequence>MINGVKCTKIDTDDVTPKIEYWQPVILCSVLGANPPLEVIERMYGHKEEECRKKTFVGKEWRKVLVQTEQERNIPKPSNNFQSQEAVVVNRSHTQRMDAEGFIPVVRPLARQHDSPRNVTEVMRDQNHFESLQELQGVPAFELQKEGLPPNGQNMHCPRPPPSFHFYDMWARDIDYLPLVKSQLPASSHKGPYQSLKMFLWNTKKALQQLNKNHYADLKTQQSIARAELERTHLLLQANPMNPQLLQKEKELRDHYSRVLSSMTDIIRQQCKAEWITYGDECTRYFFAKAKQRKTALYIFEI</sequence>
<proteinExistence type="predicted"/>
<accession>A0A9Q1GJ74</accession>
<name>A0A9Q1GJ74_9CARY</name>
<comment type="caution">
    <text evidence="1">The sequence shown here is derived from an EMBL/GenBank/DDBJ whole genome shotgun (WGS) entry which is preliminary data.</text>
</comment>
<dbReference type="EMBL" id="JAKOGI010002660">
    <property type="protein sequence ID" value="KAJ8421570.1"/>
    <property type="molecule type" value="Genomic_DNA"/>
</dbReference>
<dbReference type="AlphaFoldDB" id="A0A9Q1GJ74"/>